<sequence>MDVPSEMPAVNACAVQECAYNREGDCHALAITVGDSRHPHCDTFLGTGPEGGEPGATGRVGACKMADCRHNNRLECHAPGITVGYRQSEVDCLTYSPA</sequence>
<evidence type="ECO:0000313" key="2">
    <source>
        <dbReference type="EMBL" id="SFD76250.1"/>
    </source>
</evidence>
<accession>A0A1I1V7B0</accession>
<protein>
    <recommendedName>
        <fullName evidence="1">DUF1540 domain-containing protein</fullName>
    </recommendedName>
</protein>
<evidence type="ECO:0000259" key="1">
    <source>
        <dbReference type="Pfam" id="PF07561"/>
    </source>
</evidence>
<keyword evidence="3" id="KW-1185">Reference proteome</keyword>
<dbReference type="Pfam" id="PF07561">
    <property type="entry name" value="DUF1540"/>
    <property type="match status" value="2"/>
</dbReference>
<dbReference type="OrthoDB" id="3213529at2"/>
<dbReference type="AlphaFoldDB" id="A0A1I1V7B0"/>
<reference evidence="2 3" key="1">
    <citation type="submission" date="2016-10" db="EMBL/GenBank/DDBJ databases">
        <authorList>
            <person name="de Groot N.N."/>
        </authorList>
    </citation>
    <scope>NUCLEOTIDE SEQUENCE [LARGE SCALE GENOMIC DNA]</scope>
    <source>
        <strain evidence="2 3">CGMCC 4.5739</strain>
    </source>
</reference>
<gene>
    <name evidence="2" type="ORF">SAMN05421773_12834</name>
</gene>
<evidence type="ECO:0000313" key="3">
    <source>
        <dbReference type="Proteomes" id="UP000199207"/>
    </source>
</evidence>
<dbReference type="EMBL" id="FOLM01000028">
    <property type="protein sequence ID" value="SFD76250.1"/>
    <property type="molecule type" value="Genomic_DNA"/>
</dbReference>
<dbReference type="RefSeq" id="WP_093841669.1">
    <property type="nucleotide sequence ID" value="NZ_FOLM01000028.1"/>
</dbReference>
<dbReference type="InterPro" id="IPR011437">
    <property type="entry name" value="DUF1540"/>
</dbReference>
<name>A0A1I1V7B0_9ACTN</name>
<feature type="domain" description="DUF1540" evidence="1">
    <location>
        <begin position="63"/>
        <end position="95"/>
    </location>
</feature>
<dbReference type="Proteomes" id="UP000199207">
    <property type="component" value="Unassembled WGS sequence"/>
</dbReference>
<feature type="domain" description="DUF1540" evidence="1">
    <location>
        <begin position="13"/>
        <end position="44"/>
    </location>
</feature>
<organism evidence="2 3">
    <name type="scientific">Streptomyces aidingensis</name>
    <dbReference type="NCBI Taxonomy" id="910347"/>
    <lineage>
        <taxon>Bacteria</taxon>
        <taxon>Bacillati</taxon>
        <taxon>Actinomycetota</taxon>
        <taxon>Actinomycetes</taxon>
        <taxon>Kitasatosporales</taxon>
        <taxon>Streptomycetaceae</taxon>
        <taxon>Streptomyces</taxon>
    </lineage>
</organism>
<proteinExistence type="predicted"/>
<dbReference type="STRING" id="910347.SAMN05421773_12834"/>